<keyword evidence="1" id="KW-0479">Metal-binding</keyword>
<evidence type="ECO:0000313" key="5">
    <source>
        <dbReference type="Proteomes" id="UP000231962"/>
    </source>
</evidence>
<dbReference type="SUPFAM" id="SSF54593">
    <property type="entry name" value="Glyoxalase/Bleomycin resistance protein/Dihydroxybiphenyl dioxygenase"/>
    <property type="match status" value="1"/>
</dbReference>
<dbReference type="InterPro" id="IPR037523">
    <property type="entry name" value="VOC_core"/>
</dbReference>
<organism evidence="4 6">
    <name type="scientific">Leptospira perolatii</name>
    <dbReference type="NCBI Taxonomy" id="2023191"/>
    <lineage>
        <taxon>Bacteria</taxon>
        <taxon>Pseudomonadati</taxon>
        <taxon>Spirochaetota</taxon>
        <taxon>Spirochaetia</taxon>
        <taxon>Leptospirales</taxon>
        <taxon>Leptospiraceae</taxon>
        <taxon>Leptospira</taxon>
    </lineage>
</organism>
<dbReference type="EMBL" id="NPDZ01000003">
    <property type="protein sequence ID" value="PJZ73748.1"/>
    <property type="molecule type" value="Genomic_DNA"/>
</dbReference>
<comment type="caution">
    <text evidence="4">The sequence shown here is derived from an EMBL/GenBank/DDBJ whole genome shotgun (WGS) entry which is preliminary data.</text>
</comment>
<reference evidence="5 6" key="1">
    <citation type="submission" date="2017-07" db="EMBL/GenBank/DDBJ databases">
        <title>Leptospira spp. isolated from tropical soils.</title>
        <authorList>
            <person name="Thibeaux R."/>
            <person name="Iraola G."/>
            <person name="Ferres I."/>
            <person name="Bierque E."/>
            <person name="Girault D."/>
            <person name="Soupe-Gilbert M.-E."/>
            <person name="Picardeau M."/>
            <person name="Goarant C."/>
        </authorList>
    </citation>
    <scope>NUCLEOTIDE SEQUENCE [LARGE SCALE GENOMIC DNA]</scope>
    <source>
        <strain evidence="4 6">FH1-B-B1</strain>
        <strain evidence="3 5">FH1-B-C1</strain>
    </source>
</reference>
<evidence type="ECO:0000313" key="3">
    <source>
        <dbReference type="EMBL" id="PJZ70852.1"/>
    </source>
</evidence>
<proteinExistence type="predicted"/>
<dbReference type="CDD" id="cd08353">
    <property type="entry name" value="VOC_like"/>
    <property type="match status" value="1"/>
</dbReference>
<dbReference type="AlphaFoldDB" id="A0A2M9ZNT2"/>
<evidence type="ECO:0000256" key="1">
    <source>
        <dbReference type="ARBA" id="ARBA00022723"/>
    </source>
</evidence>
<dbReference type="Gene3D" id="3.10.180.10">
    <property type="entry name" value="2,3-Dihydroxybiphenyl 1,2-Dioxygenase, domain 1"/>
    <property type="match status" value="1"/>
</dbReference>
<dbReference type="RefSeq" id="WP_100712856.1">
    <property type="nucleotide sequence ID" value="NZ_NPDY01000002.1"/>
</dbReference>
<gene>
    <name evidence="3" type="ORF">CH360_04895</name>
    <name evidence="4" type="ORF">CH373_06165</name>
</gene>
<accession>A0A2M9ZNT2</accession>
<dbReference type="Proteomes" id="UP000231962">
    <property type="component" value="Unassembled WGS sequence"/>
</dbReference>
<name>A0A2M9ZNT2_9LEPT</name>
<feature type="domain" description="VOC" evidence="2">
    <location>
        <begin position="8"/>
        <end position="147"/>
    </location>
</feature>
<evidence type="ECO:0000313" key="6">
    <source>
        <dbReference type="Proteomes" id="UP000231990"/>
    </source>
</evidence>
<dbReference type="InterPro" id="IPR051785">
    <property type="entry name" value="MMCE/EMCE_epimerase"/>
</dbReference>
<evidence type="ECO:0000259" key="2">
    <source>
        <dbReference type="PROSITE" id="PS51819"/>
    </source>
</evidence>
<sequence length="160" mass="18006">MTKNKLLRMDNVLIVINDMEGAIEFFTELGMEVEIRTTVEGSWVDRIVGLEGVRSDIVVMRTPDGRSRIELDKFHAPAVIKTEPENTPVNTLGIRRIMFAVTDIDDVVARLKNRGAELMGEIVQYEDMYRLCYLRGPEGIILALAEQLGNKSIKDTLGNP</sequence>
<dbReference type="EMBL" id="NPDY01000002">
    <property type="protein sequence ID" value="PJZ70852.1"/>
    <property type="molecule type" value="Genomic_DNA"/>
</dbReference>
<dbReference type="GO" id="GO:0046491">
    <property type="term" value="P:L-methylmalonyl-CoA metabolic process"/>
    <property type="evidence" value="ECO:0007669"/>
    <property type="project" value="TreeGrafter"/>
</dbReference>
<dbReference type="PANTHER" id="PTHR43048">
    <property type="entry name" value="METHYLMALONYL-COA EPIMERASE"/>
    <property type="match status" value="1"/>
</dbReference>
<dbReference type="PROSITE" id="PS51819">
    <property type="entry name" value="VOC"/>
    <property type="match status" value="1"/>
</dbReference>
<dbReference type="InterPro" id="IPR029068">
    <property type="entry name" value="Glyas_Bleomycin-R_OHBP_Dase"/>
</dbReference>
<dbReference type="Pfam" id="PF00903">
    <property type="entry name" value="Glyoxalase"/>
    <property type="match status" value="1"/>
</dbReference>
<dbReference type="GO" id="GO:0004493">
    <property type="term" value="F:methylmalonyl-CoA epimerase activity"/>
    <property type="evidence" value="ECO:0007669"/>
    <property type="project" value="TreeGrafter"/>
</dbReference>
<dbReference type="GO" id="GO:0046872">
    <property type="term" value="F:metal ion binding"/>
    <property type="evidence" value="ECO:0007669"/>
    <property type="project" value="UniProtKB-KW"/>
</dbReference>
<evidence type="ECO:0000313" key="4">
    <source>
        <dbReference type="EMBL" id="PJZ73748.1"/>
    </source>
</evidence>
<dbReference type="PANTHER" id="PTHR43048:SF5">
    <property type="entry name" value="BLR5325 PROTEIN"/>
    <property type="match status" value="1"/>
</dbReference>
<dbReference type="OrthoDB" id="9795618at2"/>
<keyword evidence="5" id="KW-1185">Reference proteome</keyword>
<dbReference type="InterPro" id="IPR004360">
    <property type="entry name" value="Glyas_Fos-R_dOase_dom"/>
</dbReference>
<dbReference type="Proteomes" id="UP000231990">
    <property type="component" value="Unassembled WGS sequence"/>
</dbReference>
<protein>
    <submittedName>
        <fullName evidence="4">Glyoxalase</fullName>
    </submittedName>
</protein>